<sequence>MSPSSAPSSPPEHSASSSEPSNSKPWLPQIESLNLENIQLPDDPTHPTQIALRTYLLALSLSLGPSLVPVVVSLVKTIASSKKHGLGRLKNTWRILRKVLRRELGYDGFAFAVTLAVWGGSWIGKRWDELSDENDTSKGKNTAIESFSSKLGLSRYNRGFLSYCLTSTVAFYLLQAGRRRSEQLRFNKLRPDPSRAYPLIPYTPPTLTPSSTASLTLDLTLLLVVRALDVAVQGAIRQRCQVDEEKVEDQDRLEKRRKRIATLSTTVDAFAFWACSARIMWCFFYEPQRLPQSYVRWIGALANVDKRLLRTLRHLREGTWSYVTGSKLYPTLLTTYSKDLGYPESWGDPSQLPAIGVDSQATWDILGVKGRHGRGGIPCELVHGGEGRMLGLEASCVANAGIRGGEAFLEALAIYLPAHIVPILITRPSSLLKPRRALAAVLGACRSATFLSTFISSYWFAVCFTRTIALARVFPFISHGFWDGPYGCILAGCLTCGSSIFIENWRRRGEMALYVLPRAIRTCIPDFQSRSVLRLERIAFVLSAAFLLMAGRENSEAMRGMSRWVLSFMMNGPHAGFWQKRQKALATRPGTPAREPVVGNEPRDGDR</sequence>
<feature type="transmembrane region" description="Helical" evidence="2">
    <location>
        <begin position="104"/>
        <end position="123"/>
    </location>
</feature>
<keyword evidence="2" id="KW-0472">Membrane</keyword>
<feature type="transmembrane region" description="Helical" evidence="2">
    <location>
        <begin position="437"/>
        <end position="461"/>
    </location>
</feature>
<feature type="transmembrane region" description="Helical" evidence="2">
    <location>
        <begin position="481"/>
        <end position="502"/>
    </location>
</feature>
<evidence type="ECO:0000256" key="1">
    <source>
        <dbReference type="SAM" id="MobiDB-lite"/>
    </source>
</evidence>
<protein>
    <recommendedName>
        <fullName evidence="5">Transmembrane protein 135 N-terminal domain-containing protein</fullName>
    </recommendedName>
</protein>
<name>A0ABR3AG62_9AGAR</name>
<keyword evidence="2" id="KW-0812">Transmembrane</keyword>
<evidence type="ECO:0000313" key="3">
    <source>
        <dbReference type="EMBL" id="KAL0071964.1"/>
    </source>
</evidence>
<accession>A0ABR3AG62</accession>
<feature type="transmembrane region" description="Helical" evidence="2">
    <location>
        <begin position="55"/>
        <end position="75"/>
    </location>
</feature>
<evidence type="ECO:0000313" key="4">
    <source>
        <dbReference type="Proteomes" id="UP001437256"/>
    </source>
</evidence>
<dbReference type="Proteomes" id="UP001437256">
    <property type="component" value="Unassembled WGS sequence"/>
</dbReference>
<comment type="caution">
    <text evidence="3">The sequence shown here is derived from an EMBL/GenBank/DDBJ whole genome shotgun (WGS) entry which is preliminary data.</text>
</comment>
<feature type="transmembrane region" description="Helical" evidence="2">
    <location>
        <begin position="160"/>
        <end position="177"/>
    </location>
</feature>
<reference evidence="3 4" key="1">
    <citation type="submission" date="2024-05" db="EMBL/GenBank/DDBJ databases">
        <title>A draft genome resource for the thread blight pathogen Marasmius tenuissimus strain MS-2.</title>
        <authorList>
            <person name="Yulfo-Soto G.E."/>
            <person name="Baruah I.K."/>
            <person name="Amoako-Attah I."/>
            <person name="Bukari Y."/>
            <person name="Meinhardt L.W."/>
            <person name="Bailey B.A."/>
            <person name="Cohen S.P."/>
        </authorList>
    </citation>
    <scope>NUCLEOTIDE SEQUENCE [LARGE SCALE GENOMIC DNA]</scope>
    <source>
        <strain evidence="3 4">MS-2</strain>
    </source>
</reference>
<proteinExistence type="predicted"/>
<gene>
    <name evidence="3" type="ORF">AAF712_000887</name>
</gene>
<keyword evidence="2" id="KW-1133">Transmembrane helix</keyword>
<dbReference type="InterPro" id="IPR026749">
    <property type="entry name" value="Tmem135"/>
</dbReference>
<dbReference type="PANTHER" id="PTHR12459:SF15">
    <property type="entry name" value="TRANSMEMBRANE PROTEIN 135"/>
    <property type="match status" value="1"/>
</dbReference>
<dbReference type="EMBL" id="JBBXMP010000002">
    <property type="protein sequence ID" value="KAL0071964.1"/>
    <property type="molecule type" value="Genomic_DNA"/>
</dbReference>
<evidence type="ECO:0000256" key="2">
    <source>
        <dbReference type="SAM" id="Phobius"/>
    </source>
</evidence>
<feature type="region of interest" description="Disordered" evidence="1">
    <location>
        <begin position="587"/>
        <end position="607"/>
    </location>
</feature>
<keyword evidence="4" id="KW-1185">Reference proteome</keyword>
<evidence type="ECO:0008006" key="5">
    <source>
        <dbReference type="Google" id="ProtNLM"/>
    </source>
</evidence>
<dbReference type="PANTHER" id="PTHR12459">
    <property type="entry name" value="TRANSMEMBRANE PROTEIN 135-RELATED"/>
    <property type="match status" value="1"/>
</dbReference>
<feature type="region of interest" description="Disordered" evidence="1">
    <location>
        <begin position="1"/>
        <end position="26"/>
    </location>
</feature>
<organism evidence="3 4">
    <name type="scientific">Marasmius tenuissimus</name>
    <dbReference type="NCBI Taxonomy" id="585030"/>
    <lineage>
        <taxon>Eukaryota</taxon>
        <taxon>Fungi</taxon>
        <taxon>Dikarya</taxon>
        <taxon>Basidiomycota</taxon>
        <taxon>Agaricomycotina</taxon>
        <taxon>Agaricomycetes</taxon>
        <taxon>Agaricomycetidae</taxon>
        <taxon>Agaricales</taxon>
        <taxon>Marasmiineae</taxon>
        <taxon>Marasmiaceae</taxon>
        <taxon>Marasmius</taxon>
    </lineage>
</organism>
<feature type="compositionally biased region" description="Low complexity" evidence="1">
    <location>
        <begin position="1"/>
        <end position="23"/>
    </location>
</feature>